<dbReference type="RefSeq" id="WP_285982360.1">
    <property type="nucleotide sequence ID" value="NZ_JASVDS010000002.1"/>
</dbReference>
<proteinExistence type="predicted"/>
<dbReference type="PANTHER" id="PTHR45339:SF3">
    <property type="entry name" value="HISTIDINE KINASE"/>
    <property type="match status" value="1"/>
</dbReference>
<dbReference type="InterPro" id="IPR006189">
    <property type="entry name" value="CHASE_dom"/>
</dbReference>
<evidence type="ECO:0000313" key="16">
    <source>
        <dbReference type="EMBL" id="MDL5032274.1"/>
    </source>
</evidence>
<keyword evidence="7" id="KW-0902">Two-component regulatory system</keyword>
<evidence type="ECO:0000256" key="8">
    <source>
        <dbReference type="ARBA" id="ARBA00023136"/>
    </source>
</evidence>
<evidence type="ECO:0000256" key="5">
    <source>
        <dbReference type="ARBA" id="ARBA00022692"/>
    </source>
</evidence>
<dbReference type="InterPro" id="IPR000014">
    <property type="entry name" value="PAS"/>
</dbReference>
<dbReference type="SUPFAM" id="SSF52172">
    <property type="entry name" value="CheY-like"/>
    <property type="match status" value="1"/>
</dbReference>
<dbReference type="Pfam" id="PF12860">
    <property type="entry name" value="PAS_7"/>
    <property type="match status" value="3"/>
</dbReference>
<evidence type="ECO:0000256" key="4">
    <source>
        <dbReference type="ARBA" id="ARBA00022553"/>
    </source>
</evidence>
<dbReference type="PROSITE" id="PS50113">
    <property type="entry name" value="PAC"/>
    <property type="match status" value="4"/>
</dbReference>
<keyword evidence="5" id="KW-0812">Transmembrane</keyword>
<dbReference type="CDD" id="cd17546">
    <property type="entry name" value="REC_hyHK_CKI1_RcsC-like"/>
    <property type="match status" value="1"/>
</dbReference>
<evidence type="ECO:0000313" key="17">
    <source>
        <dbReference type="Proteomes" id="UP001238603"/>
    </source>
</evidence>
<name>A0ABT7LIL2_9BURK</name>
<dbReference type="Pfam" id="PF13426">
    <property type="entry name" value="PAS_9"/>
    <property type="match status" value="1"/>
</dbReference>
<dbReference type="Pfam" id="PF00072">
    <property type="entry name" value="Response_reg"/>
    <property type="match status" value="1"/>
</dbReference>
<dbReference type="Gene3D" id="3.30.450.350">
    <property type="entry name" value="CHASE domain"/>
    <property type="match status" value="1"/>
</dbReference>
<dbReference type="PROSITE" id="PS50112">
    <property type="entry name" value="PAS"/>
    <property type="match status" value="3"/>
</dbReference>
<dbReference type="InterPro" id="IPR013655">
    <property type="entry name" value="PAS_fold_3"/>
</dbReference>
<comment type="catalytic activity">
    <reaction evidence="1">
        <text>ATP + protein L-histidine = ADP + protein N-phospho-L-histidine.</text>
        <dbReference type="EC" id="2.7.13.3"/>
    </reaction>
</comment>
<evidence type="ECO:0000256" key="1">
    <source>
        <dbReference type="ARBA" id="ARBA00000085"/>
    </source>
</evidence>
<evidence type="ECO:0000259" key="12">
    <source>
        <dbReference type="PROSITE" id="PS50110"/>
    </source>
</evidence>
<dbReference type="Gene3D" id="2.10.70.100">
    <property type="match status" value="1"/>
</dbReference>
<dbReference type="Gene3D" id="1.20.120.160">
    <property type="entry name" value="HPT domain"/>
    <property type="match status" value="1"/>
</dbReference>
<dbReference type="SMART" id="SM00388">
    <property type="entry name" value="HisKA"/>
    <property type="match status" value="1"/>
</dbReference>
<evidence type="ECO:0000259" key="11">
    <source>
        <dbReference type="PROSITE" id="PS50109"/>
    </source>
</evidence>
<evidence type="ECO:0000256" key="7">
    <source>
        <dbReference type="ARBA" id="ARBA00023012"/>
    </source>
</evidence>
<dbReference type="PROSITE" id="PS50109">
    <property type="entry name" value="HIS_KIN"/>
    <property type="match status" value="1"/>
</dbReference>
<dbReference type="Pfam" id="PF00512">
    <property type="entry name" value="HisKA"/>
    <property type="match status" value="1"/>
</dbReference>
<feature type="domain" description="PAS" evidence="13">
    <location>
        <begin position="502"/>
        <end position="543"/>
    </location>
</feature>
<dbReference type="InterPro" id="IPR003661">
    <property type="entry name" value="HisK_dim/P_dom"/>
</dbReference>
<dbReference type="CDD" id="cd16922">
    <property type="entry name" value="HATPase_EvgS-ArcB-TorS-like"/>
    <property type="match status" value="1"/>
</dbReference>
<evidence type="ECO:0000256" key="9">
    <source>
        <dbReference type="PROSITE-ProRule" id="PRU00169"/>
    </source>
</evidence>
<dbReference type="Pfam" id="PF08447">
    <property type="entry name" value="PAS_3"/>
    <property type="match status" value="2"/>
</dbReference>
<dbReference type="InterPro" id="IPR011006">
    <property type="entry name" value="CheY-like_superfamily"/>
</dbReference>
<evidence type="ECO:0000256" key="10">
    <source>
        <dbReference type="SAM" id="MobiDB-lite"/>
    </source>
</evidence>
<dbReference type="CDD" id="cd00130">
    <property type="entry name" value="PAS"/>
    <property type="match status" value="4"/>
</dbReference>
<evidence type="ECO:0000256" key="6">
    <source>
        <dbReference type="ARBA" id="ARBA00022989"/>
    </source>
</evidence>
<evidence type="ECO:0000259" key="14">
    <source>
        <dbReference type="PROSITE" id="PS50113"/>
    </source>
</evidence>
<dbReference type="PRINTS" id="PR00344">
    <property type="entry name" value="BCTRLSENSOR"/>
</dbReference>
<dbReference type="InterPro" id="IPR036890">
    <property type="entry name" value="HATPase_C_sf"/>
</dbReference>
<organism evidence="16 17">
    <name type="scientific">Roseateles subflavus</name>
    <dbReference type="NCBI Taxonomy" id="3053353"/>
    <lineage>
        <taxon>Bacteria</taxon>
        <taxon>Pseudomonadati</taxon>
        <taxon>Pseudomonadota</taxon>
        <taxon>Betaproteobacteria</taxon>
        <taxon>Burkholderiales</taxon>
        <taxon>Sphaerotilaceae</taxon>
        <taxon>Roseateles</taxon>
    </lineage>
</organism>
<dbReference type="Pfam" id="PF03924">
    <property type="entry name" value="CHASE"/>
    <property type="match status" value="1"/>
</dbReference>
<feature type="domain" description="PAS" evidence="13">
    <location>
        <begin position="613"/>
        <end position="686"/>
    </location>
</feature>
<keyword evidence="6" id="KW-1133">Transmembrane helix</keyword>
<feature type="domain" description="PAC" evidence="14">
    <location>
        <begin position="818"/>
        <end position="869"/>
    </location>
</feature>
<dbReference type="Gene3D" id="3.30.565.10">
    <property type="entry name" value="Histidine kinase-like ATPase, C-terminal domain"/>
    <property type="match status" value="1"/>
</dbReference>
<protein>
    <recommendedName>
        <fullName evidence="3">histidine kinase</fullName>
        <ecNumber evidence="3">2.7.13.3</ecNumber>
    </recommendedName>
</protein>
<dbReference type="Pfam" id="PF01627">
    <property type="entry name" value="Hpt"/>
    <property type="match status" value="1"/>
</dbReference>
<dbReference type="InterPro" id="IPR003594">
    <property type="entry name" value="HATPase_dom"/>
</dbReference>
<dbReference type="InterPro" id="IPR001610">
    <property type="entry name" value="PAC"/>
</dbReference>
<dbReference type="InterPro" id="IPR013656">
    <property type="entry name" value="PAS_4"/>
</dbReference>
<feature type="domain" description="CHASE" evidence="15">
    <location>
        <begin position="84"/>
        <end position="249"/>
    </location>
</feature>
<dbReference type="Proteomes" id="UP001238603">
    <property type="component" value="Unassembled WGS sequence"/>
</dbReference>
<keyword evidence="17" id="KW-1185">Reference proteome</keyword>
<dbReference type="PROSITE" id="PS50839">
    <property type="entry name" value="CHASE"/>
    <property type="match status" value="1"/>
</dbReference>
<dbReference type="NCBIfam" id="TIGR00229">
    <property type="entry name" value="sensory_box"/>
    <property type="match status" value="3"/>
</dbReference>
<dbReference type="InterPro" id="IPR005467">
    <property type="entry name" value="His_kinase_dom"/>
</dbReference>
<feature type="domain" description="Response regulatory" evidence="12">
    <location>
        <begin position="1660"/>
        <end position="1778"/>
    </location>
</feature>
<accession>A0ABT7LIL2</accession>
<dbReference type="InterPro" id="IPR000700">
    <property type="entry name" value="PAS-assoc_C"/>
</dbReference>
<feature type="domain" description="PAS" evidence="13">
    <location>
        <begin position="358"/>
        <end position="425"/>
    </location>
</feature>
<keyword evidence="4 9" id="KW-0597">Phosphoprotein</keyword>
<evidence type="ECO:0000259" key="15">
    <source>
        <dbReference type="PROSITE" id="PS50839"/>
    </source>
</evidence>
<dbReference type="InterPro" id="IPR042240">
    <property type="entry name" value="CHASE_sf"/>
</dbReference>
<dbReference type="SUPFAM" id="SSF55785">
    <property type="entry name" value="PYP-like sensor domain (PAS domain)"/>
    <property type="match status" value="7"/>
</dbReference>
<dbReference type="Gene3D" id="1.10.287.130">
    <property type="match status" value="1"/>
</dbReference>
<dbReference type="InterPro" id="IPR036097">
    <property type="entry name" value="HisK_dim/P_sf"/>
</dbReference>
<dbReference type="SUPFAM" id="SSF47226">
    <property type="entry name" value="Histidine-containing phosphotransfer domain, HPT domain"/>
    <property type="match status" value="1"/>
</dbReference>
<feature type="domain" description="PAC" evidence="14">
    <location>
        <begin position="690"/>
        <end position="743"/>
    </location>
</feature>
<dbReference type="SUPFAM" id="SSF55874">
    <property type="entry name" value="ATPase domain of HSP90 chaperone/DNA topoisomerase II/histidine kinase"/>
    <property type="match status" value="1"/>
</dbReference>
<feature type="region of interest" description="Disordered" evidence="10">
    <location>
        <begin position="1785"/>
        <end position="1818"/>
    </location>
</feature>
<dbReference type="SMART" id="SM00387">
    <property type="entry name" value="HATPase_c"/>
    <property type="match status" value="1"/>
</dbReference>
<reference evidence="16 17" key="1">
    <citation type="submission" date="2023-06" db="EMBL/GenBank/DDBJ databases">
        <title>Pelomonas sp. APW6 16S ribosomal RNA gene genome sequencing and assembly.</title>
        <authorList>
            <person name="Woo H."/>
        </authorList>
    </citation>
    <scope>NUCLEOTIDE SEQUENCE [LARGE SCALE GENOMIC DNA]</scope>
    <source>
        <strain evidence="16 17">APW6</strain>
    </source>
</reference>
<dbReference type="SUPFAM" id="SSF47384">
    <property type="entry name" value="Homodimeric domain of signal transducing histidine kinase"/>
    <property type="match status" value="1"/>
</dbReference>
<feature type="modified residue" description="4-aspartylphosphate" evidence="9">
    <location>
        <position position="1711"/>
    </location>
</feature>
<dbReference type="SMART" id="SM00448">
    <property type="entry name" value="REC"/>
    <property type="match status" value="1"/>
</dbReference>
<dbReference type="InterPro" id="IPR008207">
    <property type="entry name" value="Sig_transdc_His_kin_Hpt_dom"/>
</dbReference>
<gene>
    <name evidence="16" type="ORF">QRD43_10200</name>
</gene>
<evidence type="ECO:0000259" key="13">
    <source>
        <dbReference type="PROSITE" id="PS50112"/>
    </source>
</evidence>
<feature type="domain" description="PAC" evidence="14">
    <location>
        <begin position="558"/>
        <end position="612"/>
    </location>
</feature>
<dbReference type="InterPro" id="IPR035965">
    <property type="entry name" value="PAS-like_dom_sf"/>
</dbReference>
<evidence type="ECO:0000256" key="2">
    <source>
        <dbReference type="ARBA" id="ARBA00004370"/>
    </source>
</evidence>
<dbReference type="Gene3D" id="3.30.450.20">
    <property type="entry name" value="PAS domain"/>
    <property type="match status" value="7"/>
</dbReference>
<dbReference type="EC" id="2.7.13.3" evidence="3"/>
<dbReference type="InterPro" id="IPR001789">
    <property type="entry name" value="Sig_transdc_resp-reg_receiver"/>
</dbReference>
<evidence type="ECO:0000256" key="3">
    <source>
        <dbReference type="ARBA" id="ARBA00012438"/>
    </source>
</evidence>
<dbReference type="CDD" id="cd00082">
    <property type="entry name" value="HisKA"/>
    <property type="match status" value="1"/>
</dbReference>
<keyword evidence="8" id="KW-0472">Membrane</keyword>
<dbReference type="SMART" id="SM00086">
    <property type="entry name" value="PAC"/>
    <property type="match status" value="4"/>
</dbReference>
<feature type="compositionally biased region" description="Low complexity" evidence="10">
    <location>
        <begin position="1789"/>
        <end position="1804"/>
    </location>
</feature>
<comment type="subcellular location">
    <subcellularLocation>
        <location evidence="2">Membrane</location>
    </subcellularLocation>
</comment>
<feature type="domain" description="PAC" evidence="14">
    <location>
        <begin position="430"/>
        <end position="484"/>
    </location>
</feature>
<comment type="caution">
    <text evidence="16">The sequence shown here is derived from an EMBL/GenBank/DDBJ whole genome shotgun (WGS) entry which is preliminary data.</text>
</comment>
<feature type="domain" description="Histidine kinase" evidence="11">
    <location>
        <begin position="1271"/>
        <end position="1492"/>
    </location>
</feature>
<dbReference type="EMBL" id="JASVDS010000002">
    <property type="protein sequence ID" value="MDL5032274.1"/>
    <property type="molecule type" value="Genomic_DNA"/>
</dbReference>
<dbReference type="Pfam" id="PF08448">
    <property type="entry name" value="PAS_4"/>
    <property type="match status" value="1"/>
</dbReference>
<dbReference type="Gene3D" id="3.40.50.2300">
    <property type="match status" value="1"/>
</dbReference>
<dbReference type="PROSITE" id="PS50110">
    <property type="entry name" value="RESPONSE_REGULATORY"/>
    <property type="match status" value="1"/>
</dbReference>
<sequence length="1957" mass="213252">MRRSADIPQALAQGWRTRRWLLPLLVGLLGLATTAWTTRFAQRSQDAASDARFDEASEHVVNDIKRRLSLAQYGFQGVRGVFAANPEAGYREFQRYVQSLDLAHEFPGVTGFGLISRVAPDGLPALERQLQAEGASAFQVKTSGSGQDLLYIARYIEPLKDNASSWGSDIGAEPRRRHAIDSAIRSGRPTFTQPITLVRDGKAAPGFLLIQALYRPGASLETIQERGQALLGLVYAPIVVEQALQGVSRSAGGQLSVRVLAAEPGAGGSPLFAEDGSDTPARLPRVVALADTLPLRLGDQTLQVRLTPTQLFEAFETDSPLALPIAGTLSSLLLAVLAWVQITARDRAEVRAGQLTADVRRLAAVAERTANAVICFDPDMHVTWVNDGFVRSSGYTLDEVRGRPPWEFLSHPGSDPAAQQALAEARLLGQATRLEICNRHKDGHLYWIDILLQPIHDERGRLEGFIEVGIDITERKHREALHAQARGDSDALLAAVARHAIVSVADPAGRITSINPLMAEVSGYAEAELLGMDHRLLKSGIHPAGFWQAMWTELKAGRSWRGQVCNRRKDGTLFWVDCIISPSLNSEGGIDRYVSIGMDVTEARKASDALQMQHTRLTNIIEGTAAGTWDLQAEEQRIDYNSRCMSMLGHHGEEPGSLTLASWLSRIHPQDRDAVRRRLEDHLKGLVPTFDAELRLRHRAGHWVWVQSTGRIAVRNARGEPLWVTGLQIDITARKLAELQLRQQRQLLDRAERLAGIGAWEQDLATQRLDLSDQTRRLLQLESPDPLGLEHLLNALSESDAAQLRRGMQAALAGSVGWDFEFELTRPDGTTLWLRSVGEAEFDDSGPVRLVGAFADISQRRSLEAETQRSHRLLMSVLENLPCALSVFDSDLRLVAHNTQFRELLGFPDALFDRETVTFDSIIRFNALRGEYGEYADADEAEALVQVIVKRAREPTFHQFERTRPDGRTLEVRGAPMPGGGFVTTYVDVTERRRLEQIRERLTEQMSAMLEALPCGLTVYDKDLVVTLHNERFTQLYGLDPALWDQARTTLADIVTDLHQRGDYGELSHAEAQAVALANARASLAGPCTRERYRPDADLHLEVRSHPLPSGGYVSTYMDVTAQRRTLQHLHRAESLLRSAIDTINEAFVLYDPQDRLVLCNDKYRELYAAIADLLQPGIDFETLVRTGVQRGQYPEALGREEEWLAERLATHRRGGTSHVQALNDGRWIRVIEQRMADGHTVGFRVDITDLIVARKAAENAAVAKGQFLANMSHEIRTPMNAILGLLQLLDKTRLDARQKGYTDKLAGAARSLLGLLNDILDFSKIETGKMTMETRPFALDPLLRDVGTIVGATVQGKPVRLYFDLDPALPPVLEGDALRLQQVLVNLAGNAVKFTPEGSVVISLRPQPDEHGGPRLRVAVRDSGIGIASEHQERIFSGFSQAEASTTRRFGGTGLGLAISARLVELMGSRIAVESAPGQGSCFSFDLPLTGTGVLDAQQAHEAEPPHARPALLVAEDGQDLARLASLLRQAGLQPLRRVEADALEEALDPALATSPGTPPATDGEAPVLVLDTLNPQADLGDWAQRLLARHPALRVLVLTTAEGQHSLAAREPTLATHGLRVMVMPVTPGQLGEALSQDATATASAPDAPAPQRLQGARLLLVEDNATNQQVALELLGDEGAQIVLAENGALAVERLRHQPGDFDAVLMDVQMPVMDGLTASRLIRGELGLATLPIIAMTANAMAQDQADCQAAGMTAFVGKPLDLNLLVQTLHRCCPSLAGPPPTAVTPTPAAADAPAAAPSPDEPAPPAESDTPAMRRLRERLRQIRLDPALLAEASAQGFALQEAMERVMGKAPLLVRMCEGLQQQVQALPAVLEQAREANDLRGAQQTLHSIKGLAASLGAEALAADFRLAEQACAAGRWPDADALAALLRQGALGAEALLGFARRLGPPDA</sequence>
<dbReference type="InterPro" id="IPR004358">
    <property type="entry name" value="Sig_transdc_His_kin-like_C"/>
</dbReference>
<dbReference type="InterPro" id="IPR036641">
    <property type="entry name" value="HPT_dom_sf"/>
</dbReference>
<dbReference type="SMART" id="SM00091">
    <property type="entry name" value="PAS"/>
    <property type="match status" value="7"/>
</dbReference>
<dbReference type="Pfam" id="PF02518">
    <property type="entry name" value="HATPase_c"/>
    <property type="match status" value="1"/>
</dbReference>
<dbReference type="PANTHER" id="PTHR45339">
    <property type="entry name" value="HYBRID SIGNAL TRANSDUCTION HISTIDINE KINASE J"/>
    <property type="match status" value="1"/>
</dbReference>
<dbReference type="SMART" id="SM01079">
    <property type="entry name" value="CHASE"/>
    <property type="match status" value="1"/>
</dbReference>